<dbReference type="GO" id="GO:0006352">
    <property type="term" value="P:DNA-templated transcription initiation"/>
    <property type="evidence" value="ECO:0007669"/>
    <property type="project" value="InterPro"/>
</dbReference>
<dbReference type="SUPFAM" id="SSF88659">
    <property type="entry name" value="Sigma3 and sigma4 domains of RNA polymerase sigma factors"/>
    <property type="match status" value="1"/>
</dbReference>
<proteinExistence type="inferred from homology"/>
<comment type="similarity">
    <text evidence="1">Belongs to the sigma-70 factor family. ECF subfamily.</text>
</comment>
<dbReference type="InterPro" id="IPR039425">
    <property type="entry name" value="RNA_pol_sigma-70-like"/>
</dbReference>
<keyword evidence="9" id="KW-1185">Reference proteome</keyword>
<dbReference type="AlphaFoldDB" id="A0A9X2CLY7"/>
<dbReference type="Gene3D" id="1.10.10.10">
    <property type="entry name" value="Winged helix-like DNA-binding domain superfamily/Winged helix DNA-binding domain"/>
    <property type="match status" value="1"/>
</dbReference>
<dbReference type="GO" id="GO:0003677">
    <property type="term" value="F:DNA binding"/>
    <property type="evidence" value="ECO:0007669"/>
    <property type="project" value="UniProtKB-KW"/>
</dbReference>
<dbReference type="InterPro" id="IPR013324">
    <property type="entry name" value="RNA_pol_sigma_r3/r4-like"/>
</dbReference>
<evidence type="ECO:0000256" key="4">
    <source>
        <dbReference type="ARBA" id="ARBA00023125"/>
    </source>
</evidence>
<dbReference type="CDD" id="cd06171">
    <property type="entry name" value="Sigma70_r4"/>
    <property type="match status" value="1"/>
</dbReference>
<evidence type="ECO:0000256" key="1">
    <source>
        <dbReference type="ARBA" id="ARBA00010641"/>
    </source>
</evidence>
<keyword evidence="2" id="KW-0805">Transcription regulation</keyword>
<dbReference type="InterPro" id="IPR036388">
    <property type="entry name" value="WH-like_DNA-bd_sf"/>
</dbReference>
<name>A0A9X2CLY7_9GAMM</name>
<dbReference type="EMBL" id="JAKIKP010000006">
    <property type="protein sequence ID" value="MCL1143105.1"/>
    <property type="molecule type" value="Genomic_DNA"/>
</dbReference>
<dbReference type="Proteomes" id="UP001139333">
    <property type="component" value="Unassembled WGS sequence"/>
</dbReference>
<feature type="domain" description="RNA polymerase sigma-70 region 2" evidence="6">
    <location>
        <begin position="58"/>
        <end position="124"/>
    </location>
</feature>
<dbReference type="InterPro" id="IPR007630">
    <property type="entry name" value="RNA_pol_sigma70_r4"/>
</dbReference>
<dbReference type="InterPro" id="IPR007627">
    <property type="entry name" value="RNA_pol_sigma70_r2"/>
</dbReference>
<protein>
    <submittedName>
        <fullName evidence="8">Sigma-70 family RNA polymerase sigma factor</fullName>
    </submittedName>
</protein>
<dbReference type="InterPro" id="IPR013325">
    <property type="entry name" value="RNA_pol_sigma_r2"/>
</dbReference>
<feature type="domain" description="RNA polymerase sigma-70 region 4" evidence="7">
    <location>
        <begin position="163"/>
        <end position="208"/>
    </location>
</feature>
<dbReference type="InterPro" id="IPR014284">
    <property type="entry name" value="RNA_pol_sigma-70_dom"/>
</dbReference>
<evidence type="ECO:0000256" key="5">
    <source>
        <dbReference type="ARBA" id="ARBA00023163"/>
    </source>
</evidence>
<evidence type="ECO:0000259" key="6">
    <source>
        <dbReference type="Pfam" id="PF04542"/>
    </source>
</evidence>
<reference evidence="8" key="1">
    <citation type="submission" date="2022-01" db="EMBL/GenBank/DDBJ databases">
        <title>Whole genome-based taxonomy of the Shewanellaceae.</title>
        <authorList>
            <person name="Martin-Rodriguez A.J."/>
        </authorList>
    </citation>
    <scope>NUCLEOTIDE SEQUENCE</scope>
    <source>
        <strain evidence="8">DSM 16422</strain>
    </source>
</reference>
<gene>
    <name evidence="8" type="ORF">L2672_10395</name>
</gene>
<keyword evidence="3" id="KW-0731">Sigma factor</keyword>
<dbReference type="Pfam" id="PF04545">
    <property type="entry name" value="Sigma70_r4"/>
    <property type="match status" value="1"/>
</dbReference>
<dbReference type="PANTHER" id="PTHR43133">
    <property type="entry name" value="RNA POLYMERASE ECF-TYPE SIGMA FACTO"/>
    <property type="match status" value="1"/>
</dbReference>
<dbReference type="NCBIfam" id="TIGR02937">
    <property type="entry name" value="sigma70-ECF"/>
    <property type="match status" value="1"/>
</dbReference>
<evidence type="ECO:0000313" key="8">
    <source>
        <dbReference type="EMBL" id="MCL1143105.1"/>
    </source>
</evidence>
<evidence type="ECO:0000259" key="7">
    <source>
        <dbReference type="Pfam" id="PF04545"/>
    </source>
</evidence>
<evidence type="ECO:0000256" key="3">
    <source>
        <dbReference type="ARBA" id="ARBA00023082"/>
    </source>
</evidence>
<dbReference type="GO" id="GO:0016987">
    <property type="term" value="F:sigma factor activity"/>
    <property type="evidence" value="ECO:0007669"/>
    <property type="project" value="UniProtKB-KW"/>
</dbReference>
<sequence length="216" mass="24957">MENIQPQTAQNRYDRTMNVKRNGAIKVSNKNELGPEQLSELMINVANSRCKASFAKLFNHFGAKINSFGNQRLHQQGLAMDLVQETMTRVWTKAHLYNPDKAAVSTWVFTIMRNQCFDMLRKVQHNKEDAFGDDIWPLFDSDDAENNEDDFKLTGTLLQHVNDLPPLQRQIVQGIYMQEMTQQELADKLNIPIGTVKSRLRLGLEKLKGFMEKHYD</sequence>
<dbReference type="Pfam" id="PF04542">
    <property type="entry name" value="Sigma70_r2"/>
    <property type="match status" value="1"/>
</dbReference>
<evidence type="ECO:0000256" key="2">
    <source>
        <dbReference type="ARBA" id="ARBA00023015"/>
    </source>
</evidence>
<organism evidence="8 9">
    <name type="scientific">Shewanella gaetbuli</name>
    <dbReference type="NCBI Taxonomy" id="220752"/>
    <lineage>
        <taxon>Bacteria</taxon>
        <taxon>Pseudomonadati</taxon>
        <taxon>Pseudomonadota</taxon>
        <taxon>Gammaproteobacteria</taxon>
        <taxon>Alteromonadales</taxon>
        <taxon>Shewanellaceae</taxon>
        <taxon>Shewanella</taxon>
    </lineage>
</organism>
<dbReference type="PANTHER" id="PTHR43133:SF62">
    <property type="entry name" value="RNA POLYMERASE SIGMA FACTOR SIGZ"/>
    <property type="match status" value="1"/>
</dbReference>
<comment type="caution">
    <text evidence="8">The sequence shown here is derived from an EMBL/GenBank/DDBJ whole genome shotgun (WGS) entry which is preliminary data.</text>
</comment>
<keyword evidence="5" id="KW-0804">Transcription</keyword>
<keyword evidence="4" id="KW-0238">DNA-binding</keyword>
<accession>A0A9X2CLY7</accession>
<dbReference type="Gene3D" id="1.10.1740.10">
    <property type="match status" value="1"/>
</dbReference>
<dbReference type="SUPFAM" id="SSF88946">
    <property type="entry name" value="Sigma2 domain of RNA polymerase sigma factors"/>
    <property type="match status" value="1"/>
</dbReference>
<evidence type="ECO:0000313" key="9">
    <source>
        <dbReference type="Proteomes" id="UP001139333"/>
    </source>
</evidence>